<dbReference type="GO" id="GO:0016740">
    <property type="term" value="F:transferase activity"/>
    <property type="evidence" value="ECO:0007669"/>
    <property type="project" value="UniProtKB-KW"/>
</dbReference>
<keyword evidence="1" id="KW-0808">Transferase</keyword>
<protein>
    <submittedName>
        <fullName evidence="1">Amidinotransferase</fullName>
    </submittedName>
</protein>
<proteinExistence type="predicted"/>
<dbReference type="EMBL" id="QHKM01000001">
    <property type="protein sequence ID" value="RAK69453.1"/>
    <property type="molecule type" value="Genomic_DNA"/>
</dbReference>
<reference evidence="2" key="1">
    <citation type="submission" date="2018-05" db="EMBL/GenBank/DDBJ databases">
        <authorList>
            <person name="Nie L."/>
        </authorList>
    </citation>
    <scope>NUCLEOTIDE SEQUENCE [LARGE SCALE GENOMIC DNA]</scope>
    <source>
        <strain evidence="2">NL</strain>
    </source>
</reference>
<evidence type="ECO:0000313" key="1">
    <source>
        <dbReference type="EMBL" id="RAK69453.1"/>
    </source>
</evidence>
<dbReference type="AlphaFoldDB" id="A0A328BQU4"/>
<keyword evidence="2" id="KW-1185">Reference proteome</keyword>
<dbReference type="Gene3D" id="3.75.10.10">
    <property type="entry name" value="L-arginine/glycine Amidinotransferase, Chain A"/>
    <property type="match status" value="1"/>
</dbReference>
<dbReference type="PIRSF" id="PIRSF028188">
    <property type="entry name" value="Amdntrnsf_FN0238"/>
    <property type="match status" value="1"/>
</dbReference>
<sequence>MSVARTVLLVRPASFGYNAETALTNHFQQPLTGLDAAAAQQRALAEFDAAVAALRARGLEVLVFDDTAAPAKPDAVFPNNWLTLHPDGRALLYPMCAPSRRAERRPDILAALGRQFRLREIIDFSPYEAEQRYLEGTGSLIFDHAQRVVYAALSPRTDAGLLAEVAALLGYRPVAFHAVDGQGQAIYHTNVMMCLGPGFASLCLESLPDAAERAAVLAELEAGGREIVDITLAQVAHFAGNMLALESAAGQPLLVLSQSAHDALTPAQRQRLQRHCELLPLRIPTIETLGGGSARCMLAEVLLPRA</sequence>
<organism evidence="1 2">
    <name type="scientific">Hymenobacter edaphi</name>
    <dbReference type="NCBI Taxonomy" id="2211146"/>
    <lineage>
        <taxon>Bacteria</taxon>
        <taxon>Pseudomonadati</taxon>
        <taxon>Bacteroidota</taxon>
        <taxon>Cytophagia</taxon>
        <taxon>Cytophagales</taxon>
        <taxon>Hymenobacteraceae</taxon>
        <taxon>Hymenobacter</taxon>
    </lineage>
</organism>
<dbReference type="OrthoDB" id="9788268at2"/>
<comment type="caution">
    <text evidence="1">The sequence shown here is derived from an EMBL/GenBank/DDBJ whole genome shotgun (WGS) entry which is preliminary data.</text>
</comment>
<dbReference type="NCBIfam" id="NF046062">
    <property type="entry name" value="citrull_CtlX"/>
    <property type="match status" value="1"/>
</dbReference>
<dbReference type="PANTHER" id="PTHR43224:SF1">
    <property type="entry name" value="AMIDINOTRANSFERASE"/>
    <property type="match status" value="1"/>
</dbReference>
<evidence type="ECO:0000313" key="2">
    <source>
        <dbReference type="Proteomes" id="UP000248553"/>
    </source>
</evidence>
<dbReference type="RefSeq" id="WP_111476189.1">
    <property type="nucleotide sequence ID" value="NZ_QHKM01000001.1"/>
</dbReference>
<dbReference type="SUPFAM" id="SSF55909">
    <property type="entry name" value="Pentein"/>
    <property type="match status" value="1"/>
</dbReference>
<dbReference type="InterPro" id="IPR014541">
    <property type="entry name" value="Amdntrnsf_FN0238"/>
</dbReference>
<accession>A0A328BQU4</accession>
<gene>
    <name evidence="1" type="ORF">DLM85_00875</name>
</gene>
<name>A0A328BQU4_9BACT</name>
<dbReference type="PANTHER" id="PTHR43224">
    <property type="entry name" value="AMIDINOTRANSFERASE"/>
    <property type="match status" value="1"/>
</dbReference>
<dbReference type="Proteomes" id="UP000248553">
    <property type="component" value="Unassembled WGS sequence"/>
</dbReference>
<dbReference type="Pfam" id="PF19420">
    <property type="entry name" value="DDAH_eukar"/>
    <property type="match status" value="1"/>
</dbReference>